<feature type="transmembrane region" description="Helical" evidence="1">
    <location>
        <begin position="6"/>
        <end position="34"/>
    </location>
</feature>
<gene>
    <name evidence="2" type="ORF">WKV53_23955</name>
</gene>
<feature type="transmembrane region" description="Helical" evidence="1">
    <location>
        <begin position="41"/>
        <end position="65"/>
    </location>
</feature>
<keyword evidence="3" id="KW-1185">Reference proteome</keyword>
<evidence type="ECO:0000256" key="1">
    <source>
        <dbReference type="SAM" id="Phobius"/>
    </source>
</evidence>
<keyword evidence="1" id="KW-0472">Membrane</keyword>
<accession>A0ABU9B0Q2</accession>
<reference evidence="2 3" key="1">
    <citation type="submission" date="2024-04" db="EMBL/GenBank/DDBJ databases">
        <title>Luteolibacter sp. isolated from soil.</title>
        <authorList>
            <person name="An J."/>
        </authorList>
    </citation>
    <scope>NUCLEOTIDE SEQUENCE [LARGE SCALE GENOMIC DNA]</scope>
    <source>
        <strain evidence="2 3">Y139</strain>
    </source>
</reference>
<evidence type="ECO:0000313" key="2">
    <source>
        <dbReference type="EMBL" id="MEK7953591.1"/>
    </source>
</evidence>
<evidence type="ECO:0000313" key="3">
    <source>
        <dbReference type="Proteomes" id="UP001371305"/>
    </source>
</evidence>
<organism evidence="2 3">
    <name type="scientific">Luteolibacter soli</name>
    <dbReference type="NCBI Taxonomy" id="3135280"/>
    <lineage>
        <taxon>Bacteria</taxon>
        <taxon>Pseudomonadati</taxon>
        <taxon>Verrucomicrobiota</taxon>
        <taxon>Verrucomicrobiia</taxon>
        <taxon>Verrucomicrobiales</taxon>
        <taxon>Verrucomicrobiaceae</taxon>
        <taxon>Luteolibacter</taxon>
    </lineage>
</organism>
<proteinExistence type="predicted"/>
<keyword evidence="1" id="KW-1133">Transmembrane helix</keyword>
<dbReference type="Proteomes" id="UP001371305">
    <property type="component" value="Unassembled WGS sequence"/>
</dbReference>
<feature type="transmembrane region" description="Helical" evidence="1">
    <location>
        <begin position="140"/>
        <end position="161"/>
    </location>
</feature>
<name>A0ABU9B0Q2_9BACT</name>
<comment type="caution">
    <text evidence="2">The sequence shown here is derived from an EMBL/GenBank/DDBJ whole genome shotgun (WGS) entry which is preliminary data.</text>
</comment>
<keyword evidence="1" id="KW-0812">Transmembrane</keyword>
<dbReference type="RefSeq" id="WP_341407357.1">
    <property type="nucleotide sequence ID" value="NZ_JBBUKT010000012.1"/>
</dbReference>
<feature type="transmembrane region" description="Helical" evidence="1">
    <location>
        <begin position="85"/>
        <end position="103"/>
    </location>
</feature>
<sequence>MALVLDLNIIAVVLCGAMIGTFGFLVVSIVVAFFDPPKGYGWLRCSICAAGVIFSSAMSLFLYVATSFWRGGQLLMGSELSELRIGMAILSIPMVVGLLAAVGTKHQLVRRTGNLVVYGISPVVLVLVIADGPGGTIRDLTPWILTATVAEMIAWGVLVIAGRGGPSPERRPVRLNKA</sequence>
<evidence type="ECO:0008006" key="4">
    <source>
        <dbReference type="Google" id="ProtNLM"/>
    </source>
</evidence>
<dbReference type="EMBL" id="JBBUKT010000012">
    <property type="protein sequence ID" value="MEK7953591.1"/>
    <property type="molecule type" value="Genomic_DNA"/>
</dbReference>
<protein>
    <recommendedName>
        <fullName evidence="4">DUF998 domain-containing protein</fullName>
    </recommendedName>
</protein>
<feature type="transmembrane region" description="Helical" evidence="1">
    <location>
        <begin position="115"/>
        <end position="134"/>
    </location>
</feature>